<dbReference type="InterPro" id="IPR000160">
    <property type="entry name" value="GGDEF_dom"/>
</dbReference>
<dbReference type="Gene3D" id="3.30.70.270">
    <property type="match status" value="1"/>
</dbReference>
<dbReference type="PANTHER" id="PTHR45138">
    <property type="entry name" value="REGULATORY COMPONENTS OF SENSORY TRANSDUCTION SYSTEM"/>
    <property type="match status" value="1"/>
</dbReference>
<dbReference type="CDD" id="cd01949">
    <property type="entry name" value="GGDEF"/>
    <property type="match status" value="1"/>
</dbReference>
<feature type="domain" description="Response regulatory" evidence="4">
    <location>
        <begin position="18"/>
        <end position="132"/>
    </location>
</feature>
<keyword evidence="6" id="KW-0548">Nucleotidyltransferase</keyword>
<evidence type="ECO:0000259" key="4">
    <source>
        <dbReference type="PROSITE" id="PS50110"/>
    </source>
</evidence>
<reference evidence="6" key="1">
    <citation type="journal article" date="2015" name="Int. J. Syst. Evol. Microbiol.">
        <title>Rhizobium oryzicola sp. nov., potential plant-growth-promoting endophytic bacteria isolated from rice roots.</title>
        <authorList>
            <person name="Zhang X.X."/>
            <person name="Gao J.S."/>
            <person name="Cao Y.H."/>
            <person name="Sheirdil R.A."/>
            <person name="Wang X.C."/>
            <person name="Zhang L."/>
        </authorList>
    </citation>
    <scope>NUCLEOTIDE SEQUENCE</scope>
    <source>
        <strain evidence="6">05753</strain>
    </source>
</reference>
<evidence type="ECO:0000313" key="7">
    <source>
        <dbReference type="Proteomes" id="UP001169006"/>
    </source>
</evidence>
<dbReference type="RefSeq" id="WP_302078628.1">
    <property type="nucleotide sequence ID" value="NZ_JAUKWQ010000008.1"/>
</dbReference>
<dbReference type="PANTHER" id="PTHR45138:SF9">
    <property type="entry name" value="DIGUANYLATE CYCLASE DGCM-RELATED"/>
    <property type="match status" value="1"/>
</dbReference>
<proteinExistence type="predicted"/>
<feature type="domain" description="GGDEF" evidence="5">
    <location>
        <begin position="300"/>
        <end position="433"/>
    </location>
</feature>
<gene>
    <name evidence="6" type="ORF">Q2T52_20055</name>
</gene>
<dbReference type="GO" id="GO:0052621">
    <property type="term" value="F:diguanylate cyclase activity"/>
    <property type="evidence" value="ECO:0007669"/>
    <property type="project" value="UniProtKB-EC"/>
</dbReference>
<keyword evidence="7" id="KW-1185">Reference proteome</keyword>
<dbReference type="InterPro" id="IPR001789">
    <property type="entry name" value="Sig_transdc_resp-reg_receiver"/>
</dbReference>
<dbReference type="SUPFAM" id="SSF52172">
    <property type="entry name" value="CheY-like"/>
    <property type="match status" value="2"/>
</dbReference>
<sequence length="451" mass="51134">MPYIQNEPQGAKVRRDGPILLIDDSRTFASILTYRFKREVDLDVVHCSSMDAARQALERGDRFSIAVVGLNLPGSPHGEVVDLTMSRHVPTIVFTATFDLGVRERILDRRVVDYVLKDSERACDTIVQCVKRTLANRDRRVLIAHHDTTVRNWLVDFFRSQLFSVSEALNGTTALLLAEQFQDIELVICAHNLPDMEGSQLARRLRRKVSEDRTRIMGVFPSSDRIKSVGFLKAGGNDVVYEPLLTEEVQCRVNHNIDTLAQIKQLRQAASSDYLTGLFNRRHFYTAGKVLIDDCLDNKEACGMAIIDIDHFKRLNEKYGHDFGDSVLVAMGARLMQLVDQEKHLLCRLGGEEFGLLLKGMDGEQASDFCEMIREELGRLHYVFGDEDIAATVSIGLAEVQARETFINYVNAADQYLFMAKQSGRDRVFSDHFMVRELESQVMNRKRLAVA</sequence>
<dbReference type="InterPro" id="IPR011006">
    <property type="entry name" value="CheY-like_superfamily"/>
</dbReference>
<feature type="domain" description="Response regulatory" evidence="4">
    <location>
        <begin position="140"/>
        <end position="257"/>
    </location>
</feature>
<dbReference type="Pfam" id="PF00990">
    <property type="entry name" value="GGDEF"/>
    <property type="match status" value="1"/>
</dbReference>
<dbReference type="NCBIfam" id="TIGR00254">
    <property type="entry name" value="GGDEF"/>
    <property type="match status" value="1"/>
</dbReference>
<evidence type="ECO:0000313" key="6">
    <source>
        <dbReference type="EMBL" id="MDO1584388.1"/>
    </source>
</evidence>
<evidence type="ECO:0000256" key="1">
    <source>
        <dbReference type="ARBA" id="ARBA00012528"/>
    </source>
</evidence>
<dbReference type="Proteomes" id="UP001169006">
    <property type="component" value="Unassembled WGS sequence"/>
</dbReference>
<dbReference type="Gene3D" id="3.40.50.2300">
    <property type="match status" value="2"/>
</dbReference>
<comment type="catalytic activity">
    <reaction evidence="2">
        <text>2 GTP = 3',3'-c-di-GMP + 2 diphosphate</text>
        <dbReference type="Rhea" id="RHEA:24898"/>
        <dbReference type="ChEBI" id="CHEBI:33019"/>
        <dbReference type="ChEBI" id="CHEBI:37565"/>
        <dbReference type="ChEBI" id="CHEBI:58805"/>
        <dbReference type="EC" id="2.7.7.65"/>
    </reaction>
</comment>
<organism evidence="6 7">
    <name type="scientific">Rhizobium oryzicola</name>
    <dbReference type="NCBI Taxonomy" id="1232668"/>
    <lineage>
        <taxon>Bacteria</taxon>
        <taxon>Pseudomonadati</taxon>
        <taxon>Pseudomonadota</taxon>
        <taxon>Alphaproteobacteria</taxon>
        <taxon>Hyphomicrobiales</taxon>
        <taxon>Rhizobiaceae</taxon>
        <taxon>Rhizobium/Agrobacterium group</taxon>
        <taxon>Rhizobium</taxon>
    </lineage>
</organism>
<evidence type="ECO:0000259" key="5">
    <source>
        <dbReference type="PROSITE" id="PS50887"/>
    </source>
</evidence>
<dbReference type="SMART" id="SM00448">
    <property type="entry name" value="REC"/>
    <property type="match status" value="2"/>
</dbReference>
<dbReference type="SMART" id="SM00267">
    <property type="entry name" value="GGDEF"/>
    <property type="match status" value="1"/>
</dbReference>
<evidence type="ECO:0000256" key="3">
    <source>
        <dbReference type="PROSITE-ProRule" id="PRU00169"/>
    </source>
</evidence>
<dbReference type="InterPro" id="IPR029787">
    <property type="entry name" value="Nucleotide_cyclase"/>
</dbReference>
<name>A0ABT8T271_9HYPH</name>
<dbReference type="InterPro" id="IPR050469">
    <property type="entry name" value="Diguanylate_Cyclase"/>
</dbReference>
<protein>
    <recommendedName>
        <fullName evidence="1">diguanylate cyclase</fullName>
        <ecNumber evidence="1">2.7.7.65</ecNumber>
    </recommendedName>
</protein>
<dbReference type="EMBL" id="JAUKWQ010000008">
    <property type="protein sequence ID" value="MDO1584388.1"/>
    <property type="molecule type" value="Genomic_DNA"/>
</dbReference>
<dbReference type="PROSITE" id="PS50110">
    <property type="entry name" value="RESPONSE_REGULATORY"/>
    <property type="match status" value="2"/>
</dbReference>
<dbReference type="PROSITE" id="PS50887">
    <property type="entry name" value="GGDEF"/>
    <property type="match status" value="1"/>
</dbReference>
<accession>A0ABT8T271</accession>
<evidence type="ECO:0000256" key="2">
    <source>
        <dbReference type="ARBA" id="ARBA00034247"/>
    </source>
</evidence>
<keyword evidence="6" id="KW-0808">Transferase</keyword>
<dbReference type="InterPro" id="IPR043128">
    <property type="entry name" value="Rev_trsase/Diguanyl_cyclase"/>
</dbReference>
<comment type="caution">
    <text evidence="6">The sequence shown here is derived from an EMBL/GenBank/DDBJ whole genome shotgun (WGS) entry which is preliminary data.</text>
</comment>
<comment type="caution">
    <text evidence="3">Lacks conserved residue(s) required for the propagation of feature annotation.</text>
</comment>
<dbReference type="Pfam" id="PF00072">
    <property type="entry name" value="Response_reg"/>
    <property type="match status" value="1"/>
</dbReference>
<dbReference type="EC" id="2.7.7.65" evidence="1"/>
<dbReference type="SUPFAM" id="SSF55073">
    <property type="entry name" value="Nucleotide cyclase"/>
    <property type="match status" value="1"/>
</dbReference>
<reference evidence="6" key="2">
    <citation type="submission" date="2023-07" db="EMBL/GenBank/DDBJ databases">
        <authorList>
            <person name="Sun H."/>
        </authorList>
    </citation>
    <scope>NUCLEOTIDE SEQUENCE</scope>
    <source>
        <strain evidence="6">05753</strain>
    </source>
</reference>